<gene>
    <name evidence="1" type="ORF">J5N97_012566</name>
</gene>
<dbReference type="PANTHER" id="PTHR34204:SF2">
    <property type="entry name" value="RNA-BINDING ASCH DOMAIN PROTEIN"/>
    <property type="match status" value="1"/>
</dbReference>
<dbReference type="AlphaFoldDB" id="A0A9D5CQK0"/>
<dbReference type="OrthoDB" id="112749at2759"/>
<evidence type="ECO:0000313" key="2">
    <source>
        <dbReference type="Proteomes" id="UP001085076"/>
    </source>
</evidence>
<sequence length="208" mass="23510">MYPLYKSLACALERYLSSGTFLKVPDSDDESFKSKEGEWSKLFLENGSELMKIFEAVDFELHVQEPFFSQLRGWRHRHTLGLRVLLEVKVSSLTHAARALAKHFGRNSDGWWGIFSGSDSDKNRLASGVINRLLSNCSWMNVHLIKPYECVFEIRVPEGYGARLSQDGLKKKAIHKGGNIRTISIAECLSLPIPSLPIPKKGKKKNDC</sequence>
<proteinExistence type="predicted"/>
<evidence type="ECO:0000313" key="1">
    <source>
        <dbReference type="EMBL" id="KAJ0977092.1"/>
    </source>
</evidence>
<accession>A0A9D5CQK0</accession>
<reference evidence="1" key="1">
    <citation type="submission" date="2021-03" db="EMBL/GenBank/DDBJ databases">
        <authorList>
            <person name="Li Z."/>
            <person name="Yang C."/>
        </authorList>
    </citation>
    <scope>NUCLEOTIDE SEQUENCE</scope>
    <source>
        <strain evidence="1">Dzin_1.0</strain>
        <tissue evidence="1">Leaf</tissue>
    </source>
</reference>
<protein>
    <submittedName>
        <fullName evidence="1">Uncharacterized protein</fullName>
    </submittedName>
</protein>
<dbReference type="Proteomes" id="UP001085076">
    <property type="component" value="Miscellaneous, Linkage group lg03"/>
</dbReference>
<keyword evidence="2" id="KW-1185">Reference proteome</keyword>
<reference evidence="1" key="2">
    <citation type="journal article" date="2022" name="Hortic Res">
        <title>The genome of Dioscorea zingiberensis sheds light on the biosynthesis, origin and evolution of the medicinally important diosgenin saponins.</title>
        <authorList>
            <person name="Li Y."/>
            <person name="Tan C."/>
            <person name="Li Z."/>
            <person name="Guo J."/>
            <person name="Li S."/>
            <person name="Chen X."/>
            <person name="Wang C."/>
            <person name="Dai X."/>
            <person name="Yang H."/>
            <person name="Song W."/>
            <person name="Hou L."/>
            <person name="Xu J."/>
            <person name="Tong Z."/>
            <person name="Xu A."/>
            <person name="Yuan X."/>
            <person name="Wang W."/>
            <person name="Yang Q."/>
            <person name="Chen L."/>
            <person name="Sun Z."/>
            <person name="Wang K."/>
            <person name="Pan B."/>
            <person name="Chen J."/>
            <person name="Bao Y."/>
            <person name="Liu F."/>
            <person name="Qi X."/>
            <person name="Gang D.R."/>
            <person name="Wen J."/>
            <person name="Li J."/>
        </authorList>
    </citation>
    <scope>NUCLEOTIDE SEQUENCE</scope>
    <source>
        <strain evidence="1">Dzin_1.0</strain>
    </source>
</reference>
<name>A0A9D5CQK0_9LILI</name>
<dbReference type="EMBL" id="JAGGNH010000003">
    <property type="protein sequence ID" value="KAJ0977092.1"/>
    <property type="molecule type" value="Genomic_DNA"/>
</dbReference>
<organism evidence="1 2">
    <name type="scientific">Dioscorea zingiberensis</name>
    <dbReference type="NCBI Taxonomy" id="325984"/>
    <lineage>
        <taxon>Eukaryota</taxon>
        <taxon>Viridiplantae</taxon>
        <taxon>Streptophyta</taxon>
        <taxon>Embryophyta</taxon>
        <taxon>Tracheophyta</taxon>
        <taxon>Spermatophyta</taxon>
        <taxon>Magnoliopsida</taxon>
        <taxon>Liliopsida</taxon>
        <taxon>Dioscoreales</taxon>
        <taxon>Dioscoreaceae</taxon>
        <taxon>Dioscorea</taxon>
    </lineage>
</organism>
<dbReference type="PANTHER" id="PTHR34204">
    <property type="entry name" value="RNA-BINDING ASCH DOMAIN PROTEIN"/>
    <property type="match status" value="1"/>
</dbReference>
<comment type="caution">
    <text evidence="1">The sequence shown here is derived from an EMBL/GenBank/DDBJ whole genome shotgun (WGS) entry which is preliminary data.</text>
</comment>